<sequence length="168" mass="18732">MPPILARLIFLSDDLPEILQAPPIQWRAVLSDCCFVDQLGLTYERTIMLGLVRDRNDRCYWEIHLTLTSRDGSWLTSLSREETASFVSLDSIIRVAGWVYPERDSLKNSVMFYAKTPGLESHGHGQPSTSHLGVAHDEEVRQLVDDGIENLIRGGACASCGSSRAKQS</sequence>
<accession>A0AA40AT76</accession>
<dbReference type="GeneID" id="85322858"/>
<dbReference type="AlphaFoldDB" id="A0AA40AT76"/>
<gene>
    <name evidence="1" type="ORF">B0T26DRAFT_673373</name>
</gene>
<evidence type="ECO:0000313" key="2">
    <source>
        <dbReference type="Proteomes" id="UP001172101"/>
    </source>
</evidence>
<dbReference type="RefSeq" id="XP_060297485.1">
    <property type="nucleotide sequence ID" value="XM_060439588.1"/>
</dbReference>
<organism evidence="1 2">
    <name type="scientific">Lasiosphaeria miniovina</name>
    <dbReference type="NCBI Taxonomy" id="1954250"/>
    <lineage>
        <taxon>Eukaryota</taxon>
        <taxon>Fungi</taxon>
        <taxon>Dikarya</taxon>
        <taxon>Ascomycota</taxon>
        <taxon>Pezizomycotina</taxon>
        <taxon>Sordariomycetes</taxon>
        <taxon>Sordariomycetidae</taxon>
        <taxon>Sordariales</taxon>
        <taxon>Lasiosphaeriaceae</taxon>
        <taxon>Lasiosphaeria</taxon>
    </lineage>
</organism>
<evidence type="ECO:0000313" key="1">
    <source>
        <dbReference type="EMBL" id="KAK0721561.1"/>
    </source>
</evidence>
<dbReference type="Proteomes" id="UP001172101">
    <property type="component" value="Unassembled WGS sequence"/>
</dbReference>
<name>A0AA40AT76_9PEZI</name>
<proteinExistence type="predicted"/>
<dbReference type="EMBL" id="JAUIRO010000003">
    <property type="protein sequence ID" value="KAK0721561.1"/>
    <property type="molecule type" value="Genomic_DNA"/>
</dbReference>
<protein>
    <submittedName>
        <fullName evidence="1">Uncharacterized protein</fullName>
    </submittedName>
</protein>
<reference evidence="1" key="1">
    <citation type="submission" date="2023-06" db="EMBL/GenBank/DDBJ databases">
        <title>Genome-scale phylogeny and comparative genomics of the fungal order Sordariales.</title>
        <authorList>
            <consortium name="Lawrence Berkeley National Laboratory"/>
            <person name="Hensen N."/>
            <person name="Bonometti L."/>
            <person name="Westerberg I."/>
            <person name="Brannstrom I.O."/>
            <person name="Guillou S."/>
            <person name="Cros-Aarteil S."/>
            <person name="Calhoun S."/>
            <person name="Haridas S."/>
            <person name="Kuo A."/>
            <person name="Mondo S."/>
            <person name="Pangilinan J."/>
            <person name="Riley R."/>
            <person name="LaButti K."/>
            <person name="Andreopoulos B."/>
            <person name="Lipzen A."/>
            <person name="Chen C."/>
            <person name="Yanf M."/>
            <person name="Daum C."/>
            <person name="Ng V."/>
            <person name="Clum A."/>
            <person name="Steindorff A."/>
            <person name="Ohm R."/>
            <person name="Martin F."/>
            <person name="Silar P."/>
            <person name="Natvig D."/>
            <person name="Lalanne C."/>
            <person name="Gautier V."/>
            <person name="Ament-velasquez S.L."/>
            <person name="Kruys A."/>
            <person name="Hutchinson M.I."/>
            <person name="Powell A.J."/>
            <person name="Barry K."/>
            <person name="Miller A.N."/>
            <person name="Grigoriev I.V."/>
            <person name="Debuchy R."/>
            <person name="Gladieux P."/>
            <person name="Thoren M.H."/>
            <person name="Johannesson H."/>
        </authorList>
    </citation>
    <scope>NUCLEOTIDE SEQUENCE</scope>
    <source>
        <strain evidence="1">SMH2392-1A</strain>
    </source>
</reference>
<comment type="caution">
    <text evidence="1">The sequence shown here is derived from an EMBL/GenBank/DDBJ whole genome shotgun (WGS) entry which is preliminary data.</text>
</comment>
<keyword evidence="2" id="KW-1185">Reference proteome</keyword>